<evidence type="ECO:0000256" key="1">
    <source>
        <dbReference type="SAM" id="MobiDB-lite"/>
    </source>
</evidence>
<name>A0A915A9G0_PARUN</name>
<reference evidence="3" key="1">
    <citation type="submission" date="2022-11" db="UniProtKB">
        <authorList>
            <consortium name="WormBaseParasite"/>
        </authorList>
    </citation>
    <scope>IDENTIFICATION</scope>
</reference>
<organism evidence="2 3">
    <name type="scientific">Parascaris univalens</name>
    <name type="common">Nematode worm</name>
    <dbReference type="NCBI Taxonomy" id="6257"/>
    <lineage>
        <taxon>Eukaryota</taxon>
        <taxon>Metazoa</taxon>
        <taxon>Ecdysozoa</taxon>
        <taxon>Nematoda</taxon>
        <taxon>Chromadorea</taxon>
        <taxon>Rhabditida</taxon>
        <taxon>Spirurina</taxon>
        <taxon>Ascaridomorpha</taxon>
        <taxon>Ascaridoidea</taxon>
        <taxon>Ascarididae</taxon>
        <taxon>Parascaris</taxon>
    </lineage>
</organism>
<proteinExistence type="predicted"/>
<accession>A0A915A9G0</accession>
<evidence type="ECO:0000313" key="3">
    <source>
        <dbReference type="WBParaSite" id="PgR003_g147_t01"/>
    </source>
</evidence>
<feature type="compositionally biased region" description="Basic and acidic residues" evidence="1">
    <location>
        <begin position="76"/>
        <end position="97"/>
    </location>
</feature>
<dbReference type="Proteomes" id="UP000887569">
    <property type="component" value="Unplaced"/>
</dbReference>
<dbReference type="WBParaSite" id="PgR003_g147_t01">
    <property type="protein sequence ID" value="PgR003_g147_t01"/>
    <property type="gene ID" value="PgR003_g147"/>
</dbReference>
<feature type="region of interest" description="Disordered" evidence="1">
    <location>
        <begin position="76"/>
        <end position="106"/>
    </location>
</feature>
<evidence type="ECO:0000313" key="2">
    <source>
        <dbReference type="Proteomes" id="UP000887569"/>
    </source>
</evidence>
<keyword evidence="2" id="KW-1185">Reference proteome</keyword>
<protein>
    <submittedName>
        <fullName evidence="3">Uncharacterized protein</fullName>
    </submittedName>
</protein>
<dbReference type="AlphaFoldDB" id="A0A915A9G0"/>
<sequence length="128" mass="14967">CRCLNTSISPRKRNLFPVMAEHREELHEAADVARGEKLKRDEEHLELSPSLSPMKEYEYSFEAKEEVTPAFERKEAAEEKEVISPTKEKAKELREDETVPVSEYEYLTKEEEPIPVMAEHREELYEAA</sequence>